<feature type="transmembrane region" description="Helical" evidence="7">
    <location>
        <begin position="374"/>
        <end position="393"/>
    </location>
</feature>
<proteinExistence type="inferred from homology"/>
<evidence type="ECO:0000256" key="6">
    <source>
        <dbReference type="ARBA" id="ARBA00023136"/>
    </source>
</evidence>
<feature type="transmembrane region" description="Helical" evidence="7">
    <location>
        <begin position="220"/>
        <end position="237"/>
    </location>
</feature>
<evidence type="ECO:0000256" key="4">
    <source>
        <dbReference type="ARBA" id="ARBA00022692"/>
    </source>
</evidence>
<evidence type="ECO:0000313" key="8">
    <source>
        <dbReference type="EMBL" id="KAK6749675.1"/>
    </source>
</evidence>
<feature type="transmembrane region" description="Helical" evidence="7">
    <location>
        <begin position="495"/>
        <end position="528"/>
    </location>
</feature>
<evidence type="ECO:0000256" key="3">
    <source>
        <dbReference type="ARBA" id="ARBA00022448"/>
    </source>
</evidence>
<name>A0ABR1DGS6_NECAM</name>
<feature type="transmembrane region" description="Helical" evidence="7">
    <location>
        <begin position="540"/>
        <end position="558"/>
    </location>
</feature>
<gene>
    <name evidence="8" type="primary">Necator_chrIV.g15262</name>
    <name evidence="8" type="ORF">RB195_001967</name>
</gene>
<dbReference type="CDD" id="cd01115">
    <property type="entry name" value="SLC13_permease"/>
    <property type="match status" value="1"/>
</dbReference>
<dbReference type="PROSITE" id="PS01271">
    <property type="entry name" value="NA_SULFATE"/>
    <property type="match status" value="1"/>
</dbReference>
<comment type="caution">
    <text evidence="8">The sequence shown here is derived from an EMBL/GenBank/DDBJ whole genome shotgun (WGS) entry which is preliminary data.</text>
</comment>
<protein>
    <recommendedName>
        <fullName evidence="10">Transporter, DASS family</fullName>
    </recommendedName>
</protein>
<keyword evidence="9" id="KW-1185">Reference proteome</keyword>
<organism evidence="8 9">
    <name type="scientific">Necator americanus</name>
    <name type="common">Human hookworm</name>
    <dbReference type="NCBI Taxonomy" id="51031"/>
    <lineage>
        <taxon>Eukaryota</taxon>
        <taxon>Metazoa</taxon>
        <taxon>Ecdysozoa</taxon>
        <taxon>Nematoda</taxon>
        <taxon>Chromadorea</taxon>
        <taxon>Rhabditida</taxon>
        <taxon>Rhabditina</taxon>
        <taxon>Rhabditomorpha</taxon>
        <taxon>Strongyloidea</taxon>
        <taxon>Ancylostomatidae</taxon>
        <taxon>Bunostominae</taxon>
        <taxon>Necator</taxon>
    </lineage>
</organism>
<dbReference type="Pfam" id="PF00939">
    <property type="entry name" value="Na_sulph_symp"/>
    <property type="match status" value="1"/>
</dbReference>
<comment type="subcellular location">
    <subcellularLocation>
        <location evidence="1">Membrane</location>
        <topology evidence="1">Multi-pass membrane protein</topology>
    </subcellularLocation>
</comment>
<dbReference type="PANTHER" id="PTHR10283:SF85">
    <property type="entry name" value="SODIUM-DEPENDENT HIGH-AFFINITY DICARBOXYLATE TRANSPORTER 3"/>
    <property type="match status" value="1"/>
</dbReference>
<feature type="transmembrane region" description="Helical" evidence="7">
    <location>
        <begin position="277"/>
        <end position="295"/>
    </location>
</feature>
<accession>A0ABR1DGS6</accession>
<keyword evidence="3" id="KW-0813">Transport</keyword>
<keyword evidence="4 7" id="KW-0812">Transmembrane</keyword>
<keyword evidence="5 7" id="KW-1133">Transmembrane helix</keyword>
<reference evidence="8 9" key="1">
    <citation type="submission" date="2023-08" db="EMBL/GenBank/DDBJ databases">
        <title>A Necator americanus chromosomal reference genome.</title>
        <authorList>
            <person name="Ilik V."/>
            <person name="Petrzelkova K.J."/>
            <person name="Pardy F."/>
            <person name="Fuh T."/>
            <person name="Niatou-Singa F.S."/>
            <person name="Gouil Q."/>
            <person name="Baker L."/>
            <person name="Ritchie M.E."/>
            <person name="Jex A.R."/>
            <person name="Gazzola D."/>
            <person name="Li H."/>
            <person name="Toshio Fujiwara R."/>
            <person name="Zhan B."/>
            <person name="Aroian R.V."/>
            <person name="Pafco B."/>
            <person name="Schwarz E.M."/>
        </authorList>
    </citation>
    <scope>NUCLEOTIDE SEQUENCE [LARGE SCALE GENOMIC DNA]</scope>
    <source>
        <strain evidence="8 9">Aroian</strain>
        <tissue evidence="8">Whole animal</tissue>
    </source>
</reference>
<feature type="transmembrane region" description="Helical" evidence="7">
    <location>
        <begin position="578"/>
        <end position="596"/>
    </location>
</feature>
<dbReference type="EMBL" id="JAVFWL010000004">
    <property type="protein sequence ID" value="KAK6749675.1"/>
    <property type="molecule type" value="Genomic_DNA"/>
</dbReference>
<dbReference type="Proteomes" id="UP001303046">
    <property type="component" value="Unassembled WGS sequence"/>
</dbReference>
<evidence type="ECO:0000256" key="1">
    <source>
        <dbReference type="ARBA" id="ARBA00004141"/>
    </source>
</evidence>
<evidence type="ECO:0000256" key="7">
    <source>
        <dbReference type="SAM" id="Phobius"/>
    </source>
</evidence>
<evidence type="ECO:0000256" key="2">
    <source>
        <dbReference type="ARBA" id="ARBA00006772"/>
    </source>
</evidence>
<feature type="transmembrane region" description="Helical" evidence="7">
    <location>
        <begin position="413"/>
        <end position="436"/>
    </location>
</feature>
<keyword evidence="6 7" id="KW-0472">Membrane</keyword>
<feature type="transmembrane region" description="Helical" evidence="7">
    <location>
        <begin position="101"/>
        <end position="129"/>
    </location>
</feature>
<dbReference type="InterPro" id="IPR001898">
    <property type="entry name" value="SLC13A/DASS"/>
</dbReference>
<feature type="transmembrane region" description="Helical" evidence="7">
    <location>
        <begin position="321"/>
        <end position="348"/>
    </location>
</feature>
<evidence type="ECO:0000313" key="9">
    <source>
        <dbReference type="Proteomes" id="UP001303046"/>
    </source>
</evidence>
<feature type="transmembrane region" description="Helical" evidence="7">
    <location>
        <begin position="457"/>
        <end position="475"/>
    </location>
</feature>
<sequence>MKKFRLSKLFNGPKVDKDGVKCCNKRMSLLLSMWPENSESRQRMLESSSSANFLTTYSCQKVTKLQTGLNVLQRCKPAFVLILTPLIFAPMLINKEKEWRCAFCIAVMATYWMTEVLPLAVTALLPVILFPLTGVMTCTETAQQFINVTKEQYNSERMMNVYQISIKGPPNEYKEVNKISQDTNFLFIGGLIMAAAVEKCDLHQRVALSVLKMVGGETKWIMLGFMTVTALLSMFISNTATTAMMVPIAQSVVNQLVCDSQLESGGRGRVNCKRMSTGLVLCICVAANIGGIGTVNGTPSNIVMVGQLRELFGDVDTSMNYMTWLIFAMPLMVLCLFAAWLTLALFFLRGAPAKDDHITELMHKRYEELPRISYAEKSVVFCFFVLLCLWIFRDPGFFKGFKNFFPKDSYTDATSAMIVGVLLFALPNEKPDLFTYKSKEEMKKKDRLMDWPTMQKNFPWSVVLLLGGGFALAAGVKEAGLSIIMGRSLSTLEHLPLWALQILSMAITMGITNICSNTVTATIFVPIVATLASQMERHPFSLMLPTTLACSFAFVLPVGTPPNAIVFGSGMVKVTDMIIVGILISLECLGLTVAYMNTAAHIFIPLAEFPAWAQVKNATTML</sequence>
<dbReference type="PANTHER" id="PTHR10283">
    <property type="entry name" value="SOLUTE CARRIER FAMILY 13 MEMBER"/>
    <property type="match status" value="1"/>
</dbReference>
<evidence type="ECO:0008006" key="10">
    <source>
        <dbReference type="Google" id="ProtNLM"/>
    </source>
</evidence>
<comment type="similarity">
    <text evidence="2">Belongs to the SLC13A/DASS transporter (TC 2.A.47) family. NADC subfamily.</text>
</comment>
<dbReference type="InterPro" id="IPR031312">
    <property type="entry name" value="Na/sul_symport_CS"/>
</dbReference>
<evidence type="ECO:0000256" key="5">
    <source>
        <dbReference type="ARBA" id="ARBA00022989"/>
    </source>
</evidence>